<feature type="active site" description="For malonyltransferase activity" evidence="18">
    <location>
        <position position="1828"/>
    </location>
</feature>
<dbReference type="Gene3D" id="6.10.60.10">
    <property type="match status" value="1"/>
</dbReference>
<evidence type="ECO:0000256" key="17">
    <source>
        <dbReference type="PIRNR" id="PIRNR005562"/>
    </source>
</evidence>
<keyword evidence="5 17" id="KW-0378">Hydrolase</keyword>
<protein>
    <submittedName>
        <fullName evidence="20">Fatty acid synthase beta subunit</fullName>
    </submittedName>
</protein>
<dbReference type="Gene3D" id="3.10.129.10">
    <property type="entry name" value="Hotdog Thioesterase"/>
    <property type="match status" value="1"/>
</dbReference>
<dbReference type="Gene3D" id="3.30.70.3320">
    <property type="match status" value="1"/>
</dbReference>
<name>A0A9W9HKZ5_9EURO</name>
<comment type="caution">
    <text evidence="20">The sequence shown here is derived from an EMBL/GenBank/DDBJ whole genome shotgun (WGS) entry which is preliminary data.</text>
</comment>
<dbReference type="Gene3D" id="3.40.366.10">
    <property type="entry name" value="Malonyl-Coenzyme A Acyl Carrier Protein, domain 2"/>
    <property type="match status" value="3"/>
</dbReference>
<dbReference type="InterPro" id="IPR050830">
    <property type="entry name" value="Fungal_FAS"/>
</dbReference>
<dbReference type="Pfam" id="PF08354">
    <property type="entry name" value="Fas1-AflB-like_hel"/>
    <property type="match status" value="1"/>
</dbReference>
<dbReference type="InterPro" id="IPR029069">
    <property type="entry name" value="HotDog_dom_sf"/>
</dbReference>
<gene>
    <name evidence="20" type="ORF">N7482_010643</name>
</gene>
<dbReference type="InterPro" id="IPR013565">
    <property type="entry name" value="Fas1/AflB-like_central"/>
</dbReference>
<comment type="catalytic activity">
    <reaction evidence="14">
        <text>(9Z)-octadecenoyl-[ACP] + H2O = (9Z)-octadecenoate + holo-[ACP] + H(+)</text>
        <dbReference type="Rhea" id="RHEA:15057"/>
        <dbReference type="Rhea" id="RHEA-COMP:9685"/>
        <dbReference type="Rhea" id="RHEA-COMP:9924"/>
        <dbReference type="ChEBI" id="CHEBI:15377"/>
        <dbReference type="ChEBI" id="CHEBI:15378"/>
        <dbReference type="ChEBI" id="CHEBI:30823"/>
        <dbReference type="ChEBI" id="CHEBI:64479"/>
        <dbReference type="ChEBI" id="CHEBI:78783"/>
        <dbReference type="EC" id="3.1.2.14"/>
    </reaction>
</comment>
<dbReference type="Pfam" id="PF01575">
    <property type="entry name" value="MaoC_dehydratas"/>
    <property type="match status" value="1"/>
</dbReference>
<dbReference type="Pfam" id="PF22235">
    <property type="entry name" value="FAS1_thioest_ins"/>
    <property type="match status" value="1"/>
</dbReference>
<dbReference type="FunFam" id="3.20.20.70:FF:000078">
    <property type="entry name" value="Fatty acid synthase beta subunit dehydratase"/>
    <property type="match status" value="1"/>
</dbReference>
<dbReference type="SUPFAM" id="SSF52151">
    <property type="entry name" value="FabD/lysophospholipase-like"/>
    <property type="match status" value="2"/>
</dbReference>
<dbReference type="PANTHER" id="PTHR10982:SF21">
    <property type="entry name" value="FATTY ACID SYNTHASE SUBUNIT BETA"/>
    <property type="match status" value="1"/>
</dbReference>
<evidence type="ECO:0000256" key="18">
    <source>
        <dbReference type="PIRSR" id="PIRSR005562-1"/>
    </source>
</evidence>
<evidence type="ECO:0000256" key="1">
    <source>
        <dbReference type="ARBA" id="ARBA00001055"/>
    </source>
</evidence>
<dbReference type="GO" id="GO:0004314">
    <property type="term" value="F:[acyl-carrier-protein] S-malonyltransferase activity"/>
    <property type="evidence" value="ECO:0007669"/>
    <property type="project" value="UniProtKB-EC"/>
</dbReference>
<evidence type="ECO:0000256" key="2">
    <source>
        <dbReference type="ARBA" id="ARBA00005179"/>
    </source>
</evidence>
<evidence type="ECO:0000256" key="6">
    <source>
        <dbReference type="ARBA" id="ARBA00022857"/>
    </source>
</evidence>
<feature type="active site" description="For acetyltransferase activity" evidence="18">
    <location>
        <position position="289"/>
    </location>
</feature>
<dbReference type="Gene3D" id="1.20.1050.120">
    <property type="match status" value="1"/>
</dbReference>
<evidence type="ECO:0000256" key="13">
    <source>
        <dbReference type="ARBA" id="ARBA00048462"/>
    </source>
</evidence>
<keyword evidence="4 17" id="KW-0808">Transferase</keyword>
<dbReference type="InterPro" id="IPR039569">
    <property type="entry name" value="FAS1-like_DH_region"/>
</dbReference>
<dbReference type="InterPro" id="IPR041099">
    <property type="entry name" value="FAS1_N"/>
</dbReference>
<dbReference type="InterPro" id="IPR001227">
    <property type="entry name" value="Ac_transferase_dom_sf"/>
</dbReference>
<dbReference type="InterPro" id="IPR014043">
    <property type="entry name" value="Acyl_transferase_dom"/>
</dbReference>
<comment type="catalytic activity">
    <reaction evidence="13">
        <text>holo-[ACP] + malonyl-CoA = malonyl-[ACP] + CoA</text>
        <dbReference type="Rhea" id="RHEA:41792"/>
        <dbReference type="Rhea" id="RHEA-COMP:9623"/>
        <dbReference type="Rhea" id="RHEA-COMP:9685"/>
        <dbReference type="ChEBI" id="CHEBI:57287"/>
        <dbReference type="ChEBI" id="CHEBI:57384"/>
        <dbReference type="ChEBI" id="CHEBI:64479"/>
        <dbReference type="ChEBI" id="CHEBI:78449"/>
        <dbReference type="EC" id="2.3.1.39"/>
    </reaction>
</comment>
<evidence type="ECO:0000256" key="3">
    <source>
        <dbReference type="ARBA" id="ARBA00010009"/>
    </source>
</evidence>
<dbReference type="InterPro" id="IPR013785">
    <property type="entry name" value="Aldolase_TIM"/>
</dbReference>
<dbReference type="FunFam" id="1.20.930.70:FF:000001">
    <property type="entry name" value="Fatty acid synthase beta subunit dehydratase"/>
    <property type="match status" value="1"/>
</dbReference>
<dbReference type="OrthoDB" id="4251012at2759"/>
<dbReference type="SUPFAM" id="SSF54637">
    <property type="entry name" value="Thioesterase/thiol ester dehydrase-isomerase"/>
    <property type="match status" value="2"/>
</dbReference>
<keyword evidence="9" id="KW-0456">Lyase</keyword>
<dbReference type="GO" id="GO:0004313">
    <property type="term" value="F:[acyl-carrier-protein] S-acetyltransferase activity"/>
    <property type="evidence" value="ECO:0007669"/>
    <property type="project" value="UniProtKB-EC"/>
</dbReference>
<dbReference type="Gene3D" id="1.20.930.70">
    <property type="match status" value="1"/>
</dbReference>
<dbReference type="Gene3D" id="3.30.1120.100">
    <property type="match status" value="1"/>
</dbReference>
<keyword evidence="10" id="KW-0511">Multifunctional enzyme</keyword>
<evidence type="ECO:0000259" key="19">
    <source>
        <dbReference type="SMART" id="SM00827"/>
    </source>
</evidence>
<dbReference type="GO" id="GO:0019171">
    <property type="term" value="F:(3R)-hydroxyacyl-[acyl-carrier-protein] dehydratase activity"/>
    <property type="evidence" value="ECO:0007669"/>
    <property type="project" value="UniProtKB-EC"/>
</dbReference>
<comment type="pathway">
    <text evidence="2">Secondary metabolite biosynthesis.</text>
</comment>
<comment type="similarity">
    <text evidence="3 17">Belongs to the fungal fatty acid synthetase subunit beta family.</text>
</comment>
<dbReference type="Pfam" id="PF17951">
    <property type="entry name" value="FAS_meander"/>
    <property type="match status" value="1"/>
</dbReference>
<dbReference type="GO" id="GO:0016297">
    <property type="term" value="F:fatty acyl-[ACP] hydrolase activity"/>
    <property type="evidence" value="ECO:0007669"/>
    <property type="project" value="UniProtKB-EC"/>
</dbReference>
<evidence type="ECO:0000256" key="15">
    <source>
        <dbReference type="ARBA" id="ARBA00048572"/>
    </source>
</evidence>
<dbReference type="InterPro" id="IPR002539">
    <property type="entry name" value="MaoC-like_dom"/>
</dbReference>
<dbReference type="Pfam" id="PF17828">
    <property type="entry name" value="FAS_N"/>
    <property type="match status" value="1"/>
</dbReference>
<dbReference type="InterPro" id="IPR016452">
    <property type="entry name" value="Fas1/AflB-like"/>
</dbReference>
<evidence type="ECO:0000256" key="4">
    <source>
        <dbReference type="ARBA" id="ARBA00022679"/>
    </source>
</evidence>
<dbReference type="Pfam" id="PF13452">
    <property type="entry name" value="FAS1_DH_region"/>
    <property type="match status" value="1"/>
</dbReference>
<keyword evidence="8 17" id="KW-0520">NAD</keyword>
<organism evidence="20 21">
    <name type="scientific">Penicillium canariense</name>
    <dbReference type="NCBI Taxonomy" id="189055"/>
    <lineage>
        <taxon>Eukaryota</taxon>
        <taxon>Fungi</taxon>
        <taxon>Dikarya</taxon>
        <taxon>Ascomycota</taxon>
        <taxon>Pezizomycotina</taxon>
        <taxon>Eurotiomycetes</taxon>
        <taxon>Eurotiomycetidae</taxon>
        <taxon>Eurotiales</taxon>
        <taxon>Aspergillaceae</taxon>
        <taxon>Penicillium</taxon>
    </lineage>
</organism>
<dbReference type="GO" id="GO:0006633">
    <property type="term" value="P:fatty acid biosynthetic process"/>
    <property type="evidence" value="ECO:0007669"/>
    <property type="project" value="InterPro"/>
</dbReference>
<accession>A0A9W9HKZ5</accession>
<dbReference type="FunFam" id="3.40.366.10:FF:000006">
    <property type="entry name" value="Fatty acid synthase beta subunit dehydratase"/>
    <property type="match status" value="1"/>
</dbReference>
<dbReference type="InterPro" id="IPR016035">
    <property type="entry name" value="Acyl_Trfase/lysoPLipase"/>
</dbReference>
<dbReference type="Pfam" id="PF16073">
    <property type="entry name" value="SAT"/>
    <property type="match status" value="1"/>
</dbReference>
<evidence type="ECO:0000256" key="11">
    <source>
        <dbReference type="ARBA" id="ARBA00033756"/>
    </source>
</evidence>
<dbReference type="InterPro" id="IPR032088">
    <property type="entry name" value="SAT"/>
</dbReference>
<evidence type="ECO:0000313" key="21">
    <source>
        <dbReference type="Proteomes" id="UP001149163"/>
    </source>
</evidence>
<dbReference type="PRINTS" id="PR01483">
    <property type="entry name" value="FASYNTHASE"/>
</dbReference>
<dbReference type="Gene3D" id="3.20.20.70">
    <property type="entry name" value="Aldolase class I"/>
    <property type="match status" value="1"/>
</dbReference>
<dbReference type="Pfam" id="PF00698">
    <property type="entry name" value="Acyl_transf_1"/>
    <property type="match status" value="1"/>
</dbReference>
<proteinExistence type="inferred from homology"/>
<evidence type="ECO:0000256" key="14">
    <source>
        <dbReference type="ARBA" id="ARBA00048536"/>
    </source>
</evidence>
<reference evidence="20" key="2">
    <citation type="journal article" date="2023" name="IMA Fungus">
        <title>Comparative genomic study of the Penicillium genus elucidates a diverse pangenome and 15 lateral gene transfer events.</title>
        <authorList>
            <person name="Petersen C."/>
            <person name="Sorensen T."/>
            <person name="Nielsen M.R."/>
            <person name="Sondergaard T.E."/>
            <person name="Sorensen J.L."/>
            <person name="Fitzpatrick D.A."/>
            <person name="Frisvad J.C."/>
            <person name="Nielsen K.L."/>
        </authorList>
    </citation>
    <scope>NUCLEOTIDE SEQUENCE</scope>
    <source>
        <strain evidence="20">IBT 26290</strain>
    </source>
</reference>
<keyword evidence="6 17" id="KW-0521">NADP</keyword>
<dbReference type="InterPro" id="IPR040883">
    <property type="entry name" value="FAS_meander"/>
</dbReference>
<comment type="catalytic activity">
    <reaction evidence="12">
        <text>acetyl-CoA + n malonyl-CoA + 2n NADPH + 4n H(+) = a long-chain-acyl-CoA + n CoA + n CO2 + 2n NADP(+).</text>
        <dbReference type="EC" id="2.3.1.86"/>
    </reaction>
</comment>
<dbReference type="GeneID" id="81431943"/>
<dbReference type="GO" id="GO:0005835">
    <property type="term" value="C:fatty acid synthase complex"/>
    <property type="evidence" value="ECO:0007669"/>
    <property type="project" value="UniProtKB-UniRule"/>
</dbReference>
<keyword evidence="21" id="KW-1185">Reference proteome</keyword>
<dbReference type="GO" id="GO:0004312">
    <property type="term" value="F:fatty acid synthase activity"/>
    <property type="evidence" value="ECO:0007669"/>
    <property type="project" value="InterPro"/>
</dbReference>
<dbReference type="InterPro" id="IPR003965">
    <property type="entry name" value="Fatty_acid_synthase"/>
</dbReference>
<dbReference type="PIRSF" id="PIRSF005562">
    <property type="entry name" value="FAS_yeast_beta"/>
    <property type="match status" value="1"/>
</dbReference>
<dbReference type="GO" id="GO:0004318">
    <property type="term" value="F:enoyl-[acyl-carrier-protein] reductase (NADH) activity"/>
    <property type="evidence" value="ECO:0007669"/>
    <property type="project" value="UniProtKB-UniRule"/>
</dbReference>
<dbReference type="RefSeq" id="XP_056538724.1">
    <property type="nucleotide sequence ID" value="XM_056692767.1"/>
</dbReference>
<comment type="catalytic activity">
    <reaction evidence="16">
        <text>holo-[ACP] + acetyl-CoA = acetyl-[ACP] + CoA</text>
        <dbReference type="Rhea" id="RHEA:41788"/>
        <dbReference type="Rhea" id="RHEA-COMP:9621"/>
        <dbReference type="Rhea" id="RHEA-COMP:9685"/>
        <dbReference type="ChEBI" id="CHEBI:57287"/>
        <dbReference type="ChEBI" id="CHEBI:57288"/>
        <dbReference type="ChEBI" id="CHEBI:64479"/>
        <dbReference type="ChEBI" id="CHEBI:78446"/>
        <dbReference type="EC" id="2.3.1.38"/>
    </reaction>
</comment>
<evidence type="ECO:0000256" key="7">
    <source>
        <dbReference type="ARBA" id="ARBA00023002"/>
    </source>
</evidence>
<dbReference type="PANTHER" id="PTHR10982">
    <property type="entry name" value="MALONYL COA-ACYL CARRIER PROTEIN TRANSACYLASE"/>
    <property type="match status" value="1"/>
</dbReference>
<feature type="domain" description="Malonyl-CoA:ACP transacylase (MAT)" evidence="19">
    <location>
        <begin position="1685"/>
        <end position="1968"/>
    </location>
</feature>
<dbReference type="SUPFAM" id="SSF51412">
    <property type="entry name" value="Inosine monophosphate dehydrogenase (IMPDH)"/>
    <property type="match status" value="1"/>
</dbReference>
<dbReference type="SMART" id="SM00827">
    <property type="entry name" value="PKS_AT"/>
    <property type="match status" value="1"/>
</dbReference>
<evidence type="ECO:0000256" key="5">
    <source>
        <dbReference type="ARBA" id="ARBA00022801"/>
    </source>
</evidence>
<evidence type="ECO:0000313" key="20">
    <source>
        <dbReference type="EMBL" id="KAJ5151391.1"/>
    </source>
</evidence>
<dbReference type="Proteomes" id="UP001149163">
    <property type="component" value="Unassembled WGS sequence"/>
</dbReference>
<evidence type="ECO:0000256" key="8">
    <source>
        <dbReference type="ARBA" id="ARBA00023027"/>
    </source>
</evidence>
<dbReference type="EMBL" id="JAPQKN010000008">
    <property type="protein sequence ID" value="KAJ5151391.1"/>
    <property type="molecule type" value="Genomic_DNA"/>
</dbReference>
<comment type="catalytic activity">
    <reaction evidence="1">
        <text>a (3R)-hydroxyacyl-[ACP] = a (2E)-enoyl-[ACP] + H2O</text>
        <dbReference type="Rhea" id="RHEA:13097"/>
        <dbReference type="Rhea" id="RHEA-COMP:9925"/>
        <dbReference type="Rhea" id="RHEA-COMP:9945"/>
        <dbReference type="ChEBI" id="CHEBI:15377"/>
        <dbReference type="ChEBI" id="CHEBI:78784"/>
        <dbReference type="ChEBI" id="CHEBI:78827"/>
        <dbReference type="EC" id="4.2.1.59"/>
    </reaction>
</comment>
<evidence type="ECO:0000256" key="16">
    <source>
        <dbReference type="ARBA" id="ARBA00048835"/>
    </source>
</evidence>
<comment type="subunit">
    <text evidence="11">[Alpha(6)beta(6)] hexamers of two multifunctional subunits (alpha and beta).</text>
</comment>
<reference evidence="20" key="1">
    <citation type="submission" date="2022-11" db="EMBL/GenBank/DDBJ databases">
        <authorList>
            <person name="Petersen C."/>
        </authorList>
    </citation>
    <scope>NUCLEOTIDE SEQUENCE</scope>
    <source>
        <strain evidence="20">IBT 26290</strain>
    </source>
</reference>
<keyword evidence="7 17" id="KW-0560">Oxidoreductase</keyword>
<sequence>MTSGRRKGFAQLKAILLRTAGGGHSLIPSSFLFLSPMERAASGPPCWGIDIPDELYNTLRPHLAQFRDSVTSADPDYIQPKEERCISLEKSALFLNHLSQSEVEDSLVEATVGSFQRTLLSNTDIHSLATQLDAAARDHLLEAYLRFSHHAHPGPSSGLFSAAKYGQASLLAVFGGQGTHNPTGLDDLRNLYKIYKPFIDELVTSAANTLTKITLNLEVPNHFGLNGFDLLRWLEQPELAPCSAFLATAPVSFPINGLISLAHYCVCCRVLGLQPGEVRDVLKGVTGHSQGIIVAAAVAGSDTWADLLNAVEDSMELLFWLGWESHYGTPSCGGSTPSQNSNGHRQVFATSMLSVRGMKRTALERVLGDCNMHLGDSEKAYLALVNASDSMVISGPEKTLYGLRAILERHSAPPNSNQDKLRFFDRRPLINCQFLPISAAFHSPHLDVVYRRVMNRIGSAGLFDGLDLKIPVYHTFTGEDFHVALCEDPLPILIRAILCEPVDWPKVCMQTSTTHILDFGPGRTSTLVQDHVIGAGRRIILASECMVSSPTVGGKHEIFSSHPPIMNPSWSKRYGPTLLTEKGYGTRLVTRMTQTLGTPPIMVAGMTPTTVAPDFVACVMAAGYHIELACGGYSRPQDLQQAIQELSATLPTARGITLNVIYANPRAISWQIPLIRRLCSEGYPIEGLCIGAGVPSPEVVKEYIDTLGLKHIAFKPSSVSSILQVLDVARNNPCVPILLQWTGGRAGGHHSYDDFYEPLIKTYGAIRQRSNVTLIVGSGLGDAQGMMPLFTGEWAESRGYPRMPVDGVLLGSRMMVAKEAHTSTAVKRLIVDTPGVTDAEWHKTYDGPIGGVITVRSEMGEPIHKIANRAVMLWHDLDRTIFSVKDAEKRAQSLLKRRAEIISRLNQDFAKPWFAMTSSGKSVQLEDMTYADCLQRITTLMYMHQQQEWIHDSYRVLFLDFVTRVQERFRVEDELDLDPDASPFDLLEKLFTVCPAAIADILYPEDAAFFLSLCKRRGQKPVNFIPVLDADFETWFKKDSLWQMEKLEAVIDQDPQRVCIIHGPVAAEFSTSVDEPAADILNNIQDDLVRMVKLLNPSRSSLNLDEEKIRIHVRPNRLSVDLNFVDLITSETQLGTQVDCRFKQSLPAGGTQLLLQKLGIGAQHWLHACLGDETVFVGRHRKPNRIHGAFSPHAGDRLTVEYQPSKKESLFATFFDNDLGQPNDQPTFTLTSVDGKSIRFDLKGPKHISTRVTLNLRMQCSAGQRSLHDLTPTQGTNMRHFYASCWSLDKEPFVADVITTEFSTGPTILTSQLVTDYVSLISRAKGNHAGTYGALSEAPLDLGIVIAWKVLSRPLLIPDLGGDLSRLLHLSNTFEMMPDAEPLRVGDSLETSSRITAVTIKPQGKLVEVTAVINRTGRPVMRITSEFLMQGQFPKDHLNFQYSEAEEWTLSLNSPKLVALLRSRKWFNADPACPDLFGKTLHFRVKSQKSYTQSSDAFSLHTDGTVSISANGASGPSVGHVIFSHESCSGDPVIDFLQRHGSSMRQPQQLDHPGWRTTDPLLLRVLDLGPEYSALSTDHNPIHVSNSFAGFSGLSAPIVHGMYTSAVVRSKVEEHLMGNACSSFRRWATTFEDVVRGDDLLRVEIHHKAMMAGNMLLDIQVWNNDTNNKVLTAEAEIEQVRTAYLFCGQGSQKKDMGMALYETDDAAKAVWDKGDRYLFELYGFSLLDIVRNNPKKLTVHFGTKRGRQIRASYLSLTRTEIVSNQEITVPVIGGLTEKSTSITFEEPNGLLFSTQFAQPLISLLNVAEMAALDARGLVQDGSAFAGHSLGEYSALLACAGFMTLENLLSLTFYRGLVMQYQMSQDAAGRTDFSMAAVNPSRVRKGFNESSLKCLVGVIARATGVLLEVVNYNVAGQQYVCAGHLRSLWLLQQACDDLSLSSQQQLPTSQDIQAAVDRHLAAATALREPIQLERGRATIPLPGVNVPFHSSYLRGGIPVYRQYLQGKIRQEDIAVDRLVGRYIPNLTGKPFSVSREYVEEVARVTDSQVLTQLLVDWIS</sequence>
<evidence type="ECO:0000256" key="12">
    <source>
        <dbReference type="ARBA" id="ARBA00048237"/>
    </source>
</evidence>
<dbReference type="Gene3D" id="6.10.140.1400">
    <property type="match status" value="1"/>
</dbReference>
<evidence type="ECO:0000256" key="10">
    <source>
        <dbReference type="ARBA" id="ARBA00023268"/>
    </source>
</evidence>
<dbReference type="GO" id="GO:0004321">
    <property type="term" value="F:fatty-acyl-CoA synthase activity"/>
    <property type="evidence" value="ECO:0007669"/>
    <property type="project" value="UniProtKB-EC"/>
</dbReference>
<evidence type="ECO:0000256" key="9">
    <source>
        <dbReference type="ARBA" id="ARBA00023239"/>
    </source>
</evidence>
<comment type="catalytic activity">
    <reaction evidence="15">
        <text>a 2,3-saturated acyl-[ACP] + NAD(+) = a (2E)-enoyl-[ACP] + NADH + H(+)</text>
        <dbReference type="Rhea" id="RHEA:10240"/>
        <dbReference type="Rhea" id="RHEA-COMP:9925"/>
        <dbReference type="Rhea" id="RHEA-COMP:9926"/>
        <dbReference type="ChEBI" id="CHEBI:15378"/>
        <dbReference type="ChEBI" id="CHEBI:57540"/>
        <dbReference type="ChEBI" id="CHEBI:57945"/>
        <dbReference type="ChEBI" id="CHEBI:78784"/>
        <dbReference type="ChEBI" id="CHEBI:78785"/>
        <dbReference type="EC" id="1.3.1.9"/>
    </reaction>
</comment>